<keyword evidence="2" id="KW-1133">Transmembrane helix</keyword>
<dbReference type="OrthoDB" id="7844257at2"/>
<feature type="transmembrane region" description="Helical" evidence="2">
    <location>
        <begin position="53"/>
        <end position="71"/>
    </location>
</feature>
<keyword evidence="4" id="KW-1185">Reference proteome</keyword>
<evidence type="ECO:0000256" key="2">
    <source>
        <dbReference type="SAM" id="Phobius"/>
    </source>
</evidence>
<evidence type="ECO:0000313" key="3">
    <source>
        <dbReference type="EMBL" id="PJI85188.1"/>
    </source>
</evidence>
<accession>A0A2M8W2R2</accession>
<keyword evidence="2" id="KW-0472">Membrane</keyword>
<feature type="compositionally biased region" description="Basic and acidic residues" evidence="1">
    <location>
        <begin position="17"/>
        <end position="29"/>
    </location>
</feature>
<organism evidence="3 4">
    <name type="scientific">Yoonia maricola</name>
    <dbReference type="NCBI Taxonomy" id="420999"/>
    <lineage>
        <taxon>Bacteria</taxon>
        <taxon>Pseudomonadati</taxon>
        <taxon>Pseudomonadota</taxon>
        <taxon>Alphaproteobacteria</taxon>
        <taxon>Rhodobacterales</taxon>
        <taxon>Paracoccaceae</taxon>
        <taxon>Yoonia</taxon>
    </lineage>
</organism>
<proteinExistence type="predicted"/>
<dbReference type="EMBL" id="PGTY01000003">
    <property type="protein sequence ID" value="PJI85188.1"/>
    <property type="molecule type" value="Genomic_DNA"/>
</dbReference>
<keyword evidence="2" id="KW-0812">Transmembrane</keyword>
<dbReference type="AlphaFoldDB" id="A0A2M8W2R2"/>
<dbReference type="RefSeq" id="WP_100369133.1">
    <property type="nucleotide sequence ID" value="NZ_PGTY01000003.1"/>
</dbReference>
<gene>
    <name evidence="3" type="ORF">BC777_3187</name>
</gene>
<name>A0A2M8W2R2_9RHOB</name>
<evidence type="ECO:0000256" key="1">
    <source>
        <dbReference type="SAM" id="MobiDB-lite"/>
    </source>
</evidence>
<sequence length="431" mass="46017">MTNDRRQQDFAQRLSRISKERGVDVDPRAGEPTGVTSDYDYNAPQKKHPIRNGIIWIVVLAAAGVGGFYGWNAMPQDLKDMLASVVSSEDPTARAPEDIPETDTMSDQGVTLASPAVLHTGTEPLALTDVVMQVSLPTIDTATGNIIPVVRNPQCTLRSPTQGETVMGVRIENALLPAPVHVFSNAQLTDTTLQNIKTVTQNGADPLDDMALSGEKTVLDVFVTDTSAPLYLVLQNIGPGIVWTLHAAPQVEIAHVALIGSDFSGVANLPNDATVEALLVSDFLPPHQYGADDVARDCMIRPWRTPQPDWIGSRKSEAGSLSYQNQMSSYAKGFAAYNSWYTATLGVDAAANTVTARDAAHVLLGPRPDAPFGYAPLAGQDIHMVATDHLMTGDFATRSTAITQLQQALLGAAIGGDISALNPPAMERNSQ</sequence>
<feature type="region of interest" description="Disordered" evidence="1">
    <location>
        <begin position="1"/>
        <end position="40"/>
    </location>
</feature>
<dbReference type="Proteomes" id="UP000228531">
    <property type="component" value="Unassembled WGS sequence"/>
</dbReference>
<reference evidence="3 4" key="1">
    <citation type="submission" date="2017-11" db="EMBL/GenBank/DDBJ databases">
        <title>Genomic Encyclopedia of Archaeal and Bacterial Type Strains, Phase II (KMG-II): From Individual Species to Whole Genera.</title>
        <authorList>
            <person name="Goeker M."/>
        </authorList>
    </citation>
    <scope>NUCLEOTIDE SEQUENCE [LARGE SCALE GENOMIC DNA]</scope>
    <source>
        <strain evidence="3 4">DSM 29128</strain>
    </source>
</reference>
<protein>
    <submittedName>
        <fullName evidence="3">Uncharacterized protein</fullName>
    </submittedName>
</protein>
<comment type="caution">
    <text evidence="3">The sequence shown here is derived from an EMBL/GenBank/DDBJ whole genome shotgun (WGS) entry which is preliminary data.</text>
</comment>
<evidence type="ECO:0000313" key="4">
    <source>
        <dbReference type="Proteomes" id="UP000228531"/>
    </source>
</evidence>